<protein>
    <recommendedName>
        <fullName evidence="4">Transmembrane protein</fullName>
    </recommendedName>
</protein>
<keyword evidence="1" id="KW-0812">Transmembrane</keyword>
<evidence type="ECO:0000313" key="2">
    <source>
        <dbReference type="EMBL" id="AUM62447.1"/>
    </source>
</evidence>
<keyword evidence="1" id="KW-1133">Transmembrane helix</keyword>
<dbReference type="KEGG" id="smoo:SMONO_v1c01960"/>
<reference evidence="2 3" key="1">
    <citation type="submission" date="2017-12" db="EMBL/GenBank/DDBJ databases">
        <title>Complete genome sequence of Spiroplasma monobiae MQ-1 (ATCC 33825).</title>
        <authorList>
            <person name="Tsai Y.-M."/>
            <person name="Lo W.-S."/>
            <person name="Wu P.-S."/>
            <person name="Cho S.-T."/>
            <person name="Kuo C.-H."/>
        </authorList>
    </citation>
    <scope>NUCLEOTIDE SEQUENCE [LARGE SCALE GENOMIC DNA]</scope>
    <source>
        <strain evidence="2 3">MQ-1</strain>
    </source>
</reference>
<name>A0A2K9LTS5_SPISQ</name>
<keyword evidence="3" id="KW-1185">Reference proteome</keyword>
<sequence>MIIITSTNMSNFPWWVILIIIFAILILYFLIPWKKIYSKNKDKSDLINEPKEYLDKNKNTNLTKNIANPQNKPMLGIYNWFGKKEALRLKTLIYVKPEEDSCELCIPFENKILSLEPYDNKYLTMSEAISKGYHHIGCKHKDLDYFPGSTKIKENRFTIKEQSEKHSIVLGLYKLENDIRNLKYEFDNVKQTDKLNYEIILKSEEIHRYCLKNNLIRNSERENPNISDLKKFS</sequence>
<dbReference type="EMBL" id="CP025543">
    <property type="protein sequence ID" value="AUM62447.1"/>
    <property type="molecule type" value="Genomic_DNA"/>
</dbReference>
<evidence type="ECO:0000256" key="1">
    <source>
        <dbReference type="SAM" id="Phobius"/>
    </source>
</evidence>
<dbReference type="OrthoDB" id="389145at2"/>
<organism evidence="2 3">
    <name type="scientific">Spiroplasma monobiae MQ-1</name>
    <dbReference type="NCBI Taxonomy" id="1336748"/>
    <lineage>
        <taxon>Bacteria</taxon>
        <taxon>Bacillati</taxon>
        <taxon>Mycoplasmatota</taxon>
        <taxon>Mollicutes</taxon>
        <taxon>Entomoplasmatales</taxon>
        <taxon>Spiroplasmataceae</taxon>
        <taxon>Spiroplasma</taxon>
    </lineage>
</organism>
<dbReference type="RefSeq" id="WP_101780498.1">
    <property type="nucleotide sequence ID" value="NZ_CP025543.1"/>
</dbReference>
<evidence type="ECO:0000313" key="3">
    <source>
        <dbReference type="Proteomes" id="UP000234790"/>
    </source>
</evidence>
<accession>A0A2K9LTS5</accession>
<dbReference type="Proteomes" id="UP000234790">
    <property type="component" value="Chromosome"/>
</dbReference>
<gene>
    <name evidence="2" type="ORF">SMONO_v1c01960</name>
</gene>
<proteinExistence type="predicted"/>
<dbReference type="AlphaFoldDB" id="A0A2K9LTS5"/>
<keyword evidence="1" id="KW-0472">Membrane</keyword>
<evidence type="ECO:0008006" key="4">
    <source>
        <dbReference type="Google" id="ProtNLM"/>
    </source>
</evidence>
<feature type="transmembrane region" description="Helical" evidence="1">
    <location>
        <begin position="12"/>
        <end position="31"/>
    </location>
</feature>